<protein>
    <submittedName>
        <fullName evidence="1">Tetratricopeptide repeat protein</fullName>
    </submittedName>
</protein>
<dbReference type="SUPFAM" id="SSF48452">
    <property type="entry name" value="TPR-like"/>
    <property type="match status" value="1"/>
</dbReference>
<evidence type="ECO:0000313" key="1">
    <source>
        <dbReference type="EMBL" id="RSX55113.1"/>
    </source>
</evidence>
<sequence>MDTKPNTSNMQILPLLPEQDAGATYAVLQCEQDHEHIHERLQSSLDTQIDEQITIQTPYCAQNRAYVGLVLPNNEVQILARIDEHNAVYAADRIEESSTEEEAPQLEIQAWTTAPNAGAIRLTDPRNPERKITVGEYGTKRGEYSFLSLNAKLGAVADCGYELDVFLALAWLATYYIPQLRGKPVGMGAGRLCEVFDEMMDMPLPDAIDMMIWKGATNNQNATDFERYAARQLIEAGAGQLRQIACEHEIHMVRLHTRMFWFTFDSTELKGLQRDIVLATEAAMNRLAFLDLDARELDSEMGLVGTVSERMAWQSTHDALHMFAKHAGHVERTSKKPNTYATVYGTQAAPGGVWDISTRFANLCETLILLFRLDYRFDIDLDQGMMAIHCSVPTEMMFPSSRFTSDGWVDTRSERPAHTAAYAMRLATLMAQIAFSSSVRLTQVQVNCYAGGLQGSCVLSLDFDRMPFQINTLPALTSGTLDSPRFDADPLALFNLINPSRHSVQFTADRGLAPCEPLPVHAAFASKHLPVWADERELPESMAQLLHAQRACDLDVMNDTASIAGKEVWDIYESAEDAPASAQMDLESVLLQLEVEQQASAASADGASSQLLFCERPLMRALVSLTNPPADLLYEKAPDALYNAHLVLCRINRDMGNFEASIRHARQAQALAVTTPQPLVEESITHAELHDDFSTAVEYLIRALQIATVPVDVAFIYYRLAFAYWQLGNQRLALACYTRVLIMKNSPVRASAIQEVQQLIDEMHGVSTLMTNEESLQVLRNAGVPTAPTNQVRELLAKAAVGLVDAGFPRAADDMVWMLGTFIEGDVISAIAASLRWGIGEEVGPTEFQGGSEDAMFEDLKRSLEGDAHEESEGIE</sequence>
<dbReference type="RefSeq" id="WP_125963783.1">
    <property type="nucleotide sequence ID" value="NZ_QXGM01000002.1"/>
</dbReference>
<dbReference type="Proteomes" id="UP000287609">
    <property type="component" value="Unassembled WGS sequence"/>
</dbReference>
<dbReference type="InterPro" id="IPR011990">
    <property type="entry name" value="TPR-like_helical_dom_sf"/>
</dbReference>
<reference evidence="1 2" key="1">
    <citation type="submission" date="2018-09" db="EMBL/GenBank/DDBJ databases">
        <title>Characterization of the phylogenetic diversity of five novel species belonging to the genus Bifidobacterium.</title>
        <authorList>
            <person name="Lugli G.A."/>
            <person name="Duranti S."/>
            <person name="Milani C."/>
        </authorList>
    </citation>
    <scope>NUCLEOTIDE SEQUENCE [LARGE SCALE GENOMIC DNA]</scope>
    <source>
        <strain evidence="1 2">2036B</strain>
    </source>
</reference>
<proteinExistence type="predicted"/>
<dbReference type="EMBL" id="QXGM01000002">
    <property type="protein sequence ID" value="RSX55113.1"/>
    <property type="molecule type" value="Genomic_DNA"/>
</dbReference>
<keyword evidence="2" id="KW-1185">Reference proteome</keyword>
<gene>
    <name evidence="1" type="ORF">D2E26_1167</name>
</gene>
<dbReference type="InterPro" id="IPR019734">
    <property type="entry name" value="TPR_rpt"/>
</dbReference>
<accession>A0A430FQJ4</accession>
<dbReference type="OrthoDB" id="3237872at2"/>
<dbReference type="SMART" id="SM00028">
    <property type="entry name" value="TPR"/>
    <property type="match status" value="2"/>
</dbReference>
<dbReference type="Gene3D" id="1.25.40.10">
    <property type="entry name" value="Tetratricopeptide repeat domain"/>
    <property type="match status" value="1"/>
</dbReference>
<evidence type="ECO:0000313" key="2">
    <source>
        <dbReference type="Proteomes" id="UP000287609"/>
    </source>
</evidence>
<comment type="caution">
    <text evidence="1">The sequence shown here is derived from an EMBL/GenBank/DDBJ whole genome shotgun (WGS) entry which is preliminary data.</text>
</comment>
<organism evidence="1 2">
    <name type="scientific">Bifidobacterium dolichotidis</name>
    <dbReference type="NCBI Taxonomy" id="2306976"/>
    <lineage>
        <taxon>Bacteria</taxon>
        <taxon>Bacillati</taxon>
        <taxon>Actinomycetota</taxon>
        <taxon>Actinomycetes</taxon>
        <taxon>Bifidobacteriales</taxon>
        <taxon>Bifidobacteriaceae</taxon>
        <taxon>Bifidobacterium</taxon>
    </lineage>
</organism>
<name>A0A430FQJ4_9BIFI</name>
<dbReference type="AlphaFoldDB" id="A0A430FQJ4"/>